<evidence type="ECO:0000256" key="2">
    <source>
        <dbReference type="ARBA" id="ARBA00009347"/>
    </source>
</evidence>
<dbReference type="EC" id="1.3.8.6" evidence="9"/>
<evidence type="ECO:0000256" key="11">
    <source>
        <dbReference type="RuleBase" id="RU362125"/>
    </source>
</evidence>
<evidence type="ECO:0000259" key="13">
    <source>
        <dbReference type="Pfam" id="PF02770"/>
    </source>
</evidence>
<comment type="cofactor">
    <cofactor evidence="1 11">
        <name>FAD</name>
        <dbReference type="ChEBI" id="CHEBI:57692"/>
    </cofactor>
</comment>
<dbReference type="PROSITE" id="PS00073">
    <property type="entry name" value="ACYL_COA_DH_2"/>
    <property type="match status" value="1"/>
</dbReference>
<dbReference type="Pfam" id="PF02770">
    <property type="entry name" value="Acyl-CoA_dh_M"/>
    <property type="match status" value="1"/>
</dbReference>
<name>A0ABU2G4W9_9EURY</name>
<dbReference type="SUPFAM" id="SSF47203">
    <property type="entry name" value="Acyl-CoA dehydrogenase C-terminal domain-like"/>
    <property type="match status" value="1"/>
</dbReference>
<feature type="domain" description="Acyl-CoA oxidase/dehydrogenase middle" evidence="13">
    <location>
        <begin position="127"/>
        <end position="221"/>
    </location>
</feature>
<evidence type="ECO:0000256" key="3">
    <source>
        <dbReference type="ARBA" id="ARBA00022630"/>
    </source>
</evidence>
<dbReference type="InterPro" id="IPR036250">
    <property type="entry name" value="AcylCo_DH-like_C"/>
</dbReference>
<keyword evidence="16" id="KW-1185">Reference proteome</keyword>
<comment type="caution">
    <text evidence="15">The sequence shown here is derived from an EMBL/GenBank/DDBJ whole genome shotgun (WGS) entry which is preliminary data.</text>
</comment>
<dbReference type="PANTHER" id="PTHR42807:SF1">
    <property type="entry name" value="GLUTARYL-COA DEHYDROGENASE, MITOCHONDRIAL"/>
    <property type="match status" value="1"/>
</dbReference>
<keyword evidence="5" id="KW-0809">Transit peptide</keyword>
<keyword evidence="4 11" id="KW-0274">FAD</keyword>
<dbReference type="InterPro" id="IPR046373">
    <property type="entry name" value="Acyl-CoA_Oxase/DH_mid-dom_sf"/>
</dbReference>
<dbReference type="Pfam" id="PF00441">
    <property type="entry name" value="Acyl-CoA_dh_1"/>
    <property type="match status" value="1"/>
</dbReference>
<dbReference type="Pfam" id="PF02771">
    <property type="entry name" value="Acyl-CoA_dh_N"/>
    <property type="match status" value="1"/>
</dbReference>
<dbReference type="InterPro" id="IPR006091">
    <property type="entry name" value="Acyl-CoA_Oxase/DH_mid-dom"/>
</dbReference>
<protein>
    <recommendedName>
        <fullName evidence="9">glutaryl-CoA dehydrogenase (ETF)</fullName>
        <ecNumber evidence="9">1.3.8.6</ecNumber>
    </recommendedName>
</protein>
<dbReference type="InterPro" id="IPR006089">
    <property type="entry name" value="Acyl-CoA_DH_CS"/>
</dbReference>
<evidence type="ECO:0000313" key="15">
    <source>
        <dbReference type="EMBL" id="MDS0295842.1"/>
    </source>
</evidence>
<dbReference type="Gene3D" id="2.40.110.10">
    <property type="entry name" value="Butyryl-CoA Dehydrogenase, subunit A, domain 2"/>
    <property type="match status" value="1"/>
</dbReference>
<evidence type="ECO:0000256" key="10">
    <source>
        <dbReference type="ARBA" id="ARBA00049493"/>
    </source>
</evidence>
<comment type="pathway">
    <text evidence="8">Amino-acid metabolism; tryptophan metabolism.</text>
</comment>
<feature type="domain" description="Acyl-CoA dehydrogenase/oxidase C-terminal" evidence="12">
    <location>
        <begin position="234"/>
        <end position="378"/>
    </location>
</feature>
<dbReference type="Proteomes" id="UP001254813">
    <property type="component" value="Unassembled WGS sequence"/>
</dbReference>
<evidence type="ECO:0000256" key="5">
    <source>
        <dbReference type="ARBA" id="ARBA00022946"/>
    </source>
</evidence>
<dbReference type="InterPro" id="IPR009100">
    <property type="entry name" value="AcylCoA_DH/oxidase_NM_dom_sf"/>
</dbReference>
<evidence type="ECO:0000259" key="14">
    <source>
        <dbReference type="Pfam" id="PF02771"/>
    </source>
</evidence>
<keyword evidence="6 11" id="KW-0560">Oxidoreductase</keyword>
<comment type="catalytic activity">
    <reaction evidence="10">
        <text>glutaryl-CoA + oxidized [electron-transfer flavoprotein] + 2 H(+) = (2E)-butenoyl-CoA + reduced [electron-transfer flavoprotein] + CO2</text>
        <dbReference type="Rhea" id="RHEA:13389"/>
        <dbReference type="Rhea" id="RHEA-COMP:10685"/>
        <dbReference type="Rhea" id="RHEA-COMP:10686"/>
        <dbReference type="ChEBI" id="CHEBI:15378"/>
        <dbReference type="ChEBI" id="CHEBI:16526"/>
        <dbReference type="ChEBI" id="CHEBI:57332"/>
        <dbReference type="ChEBI" id="CHEBI:57378"/>
        <dbReference type="ChEBI" id="CHEBI:57692"/>
        <dbReference type="ChEBI" id="CHEBI:58307"/>
        <dbReference type="EC" id="1.3.8.6"/>
    </reaction>
</comment>
<dbReference type="Gene3D" id="1.20.140.10">
    <property type="entry name" value="Butyryl-CoA Dehydrogenase, subunit A, domain 3"/>
    <property type="match status" value="1"/>
</dbReference>
<evidence type="ECO:0000256" key="7">
    <source>
        <dbReference type="ARBA" id="ARBA00037899"/>
    </source>
</evidence>
<dbReference type="PANTHER" id="PTHR42807">
    <property type="entry name" value="GLUTARYL-COA DEHYDROGENASE, MITOCHONDRIAL"/>
    <property type="match status" value="1"/>
</dbReference>
<dbReference type="InterPro" id="IPR009075">
    <property type="entry name" value="AcylCo_DH/oxidase_C"/>
</dbReference>
<dbReference type="InterPro" id="IPR013786">
    <property type="entry name" value="AcylCoA_DH/ox_N"/>
</dbReference>
<sequence length="387" mass="42398">MLDYLGLEADLTTEERMIRDEARRFVDEEVKPDIGDHFEAGTFPTDLIPKMGELGFYAPTIDGYGLPGVGDRAYGVLMQELEAGDSGLRSMASVQGALVMYPIHEFGSEEQKERWLPDLGTGEAVGCFGLTEPEHGSNPSGMQTRAEKDGDEYVLNGSKTWITNSPIADVAVVWARDTSAEESPVRGFLVETDRDGVTTNEIHDKLSMRASVTGDIGLDDVCVPESDVLPGVEGMKGPLSCLTQARYGISWGVVGAARDAFETALSYAKDRDQFGGPIARFQIQQDKLAEMATKITNGQLMAYRLAELKERGELRNQQVSMAKRHNVRMARQVSRTAREMLGGNGITTDYSPMRHLANMETVYTYEGTHDIHTLVLGADLTGIAAFE</sequence>
<reference evidence="15 16" key="1">
    <citation type="submission" date="2022-06" db="EMBL/GenBank/DDBJ databases">
        <title>Halogeometricum sp. a new haloarchaeum isolate from saline soil.</title>
        <authorList>
            <person name="Strakova D."/>
            <person name="Galisteo C."/>
            <person name="Sanchez-Porro C."/>
            <person name="Ventosa A."/>
        </authorList>
    </citation>
    <scope>NUCLEOTIDE SEQUENCE [LARGE SCALE GENOMIC DNA]</scope>
    <source>
        <strain evidence="16">S3BR25-2</strain>
    </source>
</reference>
<gene>
    <name evidence="15" type="ORF">NDI79_16845</name>
</gene>
<evidence type="ECO:0000259" key="12">
    <source>
        <dbReference type="Pfam" id="PF00441"/>
    </source>
</evidence>
<dbReference type="InterPro" id="IPR037069">
    <property type="entry name" value="AcylCoA_DH/ox_N_sf"/>
</dbReference>
<evidence type="ECO:0000256" key="8">
    <source>
        <dbReference type="ARBA" id="ARBA00037927"/>
    </source>
</evidence>
<keyword evidence="3 11" id="KW-0285">Flavoprotein</keyword>
<accession>A0ABU2G4W9</accession>
<dbReference type="Gene3D" id="1.10.540.10">
    <property type="entry name" value="Acyl-CoA dehydrogenase/oxidase, N-terminal domain"/>
    <property type="match status" value="1"/>
</dbReference>
<proteinExistence type="inferred from homology"/>
<comment type="pathway">
    <text evidence="7">Amino-acid metabolism; lysine degradation.</text>
</comment>
<evidence type="ECO:0000256" key="1">
    <source>
        <dbReference type="ARBA" id="ARBA00001974"/>
    </source>
</evidence>
<dbReference type="SUPFAM" id="SSF56645">
    <property type="entry name" value="Acyl-CoA dehydrogenase NM domain-like"/>
    <property type="match status" value="1"/>
</dbReference>
<feature type="domain" description="Acyl-CoA dehydrogenase/oxidase N-terminal" evidence="14">
    <location>
        <begin position="12"/>
        <end position="123"/>
    </location>
</feature>
<organism evidence="15 16">
    <name type="scientific">Halogeometricum luteum</name>
    <dbReference type="NCBI Taxonomy" id="2950537"/>
    <lineage>
        <taxon>Archaea</taxon>
        <taxon>Methanobacteriati</taxon>
        <taxon>Methanobacteriota</taxon>
        <taxon>Stenosarchaea group</taxon>
        <taxon>Halobacteria</taxon>
        <taxon>Halobacteriales</taxon>
        <taxon>Haloferacaceae</taxon>
        <taxon>Halogeometricum</taxon>
    </lineage>
</organism>
<evidence type="ECO:0000256" key="9">
    <source>
        <dbReference type="ARBA" id="ARBA00039033"/>
    </source>
</evidence>
<dbReference type="InterPro" id="IPR052033">
    <property type="entry name" value="Glutaryl-CoA_DH_mitochondrial"/>
</dbReference>
<comment type="similarity">
    <text evidence="2 11">Belongs to the acyl-CoA dehydrogenase family.</text>
</comment>
<evidence type="ECO:0000256" key="4">
    <source>
        <dbReference type="ARBA" id="ARBA00022827"/>
    </source>
</evidence>
<dbReference type="RefSeq" id="WP_310929812.1">
    <property type="nucleotide sequence ID" value="NZ_JAMQOQ010000005.1"/>
</dbReference>
<evidence type="ECO:0000313" key="16">
    <source>
        <dbReference type="Proteomes" id="UP001254813"/>
    </source>
</evidence>
<dbReference type="EMBL" id="JAMQOQ010000005">
    <property type="protein sequence ID" value="MDS0295842.1"/>
    <property type="molecule type" value="Genomic_DNA"/>
</dbReference>
<evidence type="ECO:0000256" key="6">
    <source>
        <dbReference type="ARBA" id="ARBA00023002"/>
    </source>
</evidence>